<reference evidence="1" key="1">
    <citation type="journal article" date="2015" name="Nature">
        <title>Complex archaea that bridge the gap between prokaryotes and eukaryotes.</title>
        <authorList>
            <person name="Spang A."/>
            <person name="Saw J.H."/>
            <person name="Jorgensen S.L."/>
            <person name="Zaremba-Niedzwiedzka K."/>
            <person name="Martijn J."/>
            <person name="Lind A.E."/>
            <person name="van Eijk R."/>
            <person name="Schleper C."/>
            <person name="Guy L."/>
            <person name="Ettema T.J."/>
        </authorList>
    </citation>
    <scope>NUCLEOTIDE SEQUENCE</scope>
</reference>
<sequence length="35" mass="4063">CMEDLKPEKVIETIDEVYKKWKRPCLKLITGGKGI</sequence>
<dbReference type="AlphaFoldDB" id="A0A0F8ZDH2"/>
<evidence type="ECO:0000313" key="1">
    <source>
        <dbReference type="EMBL" id="KKK91842.1"/>
    </source>
</evidence>
<dbReference type="EMBL" id="LAZR01048476">
    <property type="protein sequence ID" value="KKK91842.1"/>
    <property type="molecule type" value="Genomic_DNA"/>
</dbReference>
<name>A0A0F8ZDH2_9ZZZZ</name>
<gene>
    <name evidence="1" type="ORF">LCGC14_2708870</name>
</gene>
<feature type="non-terminal residue" evidence="1">
    <location>
        <position position="1"/>
    </location>
</feature>
<proteinExistence type="predicted"/>
<protein>
    <submittedName>
        <fullName evidence="1">Uncharacterized protein</fullName>
    </submittedName>
</protein>
<organism evidence="1">
    <name type="scientific">marine sediment metagenome</name>
    <dbReference type="NCBI Taxonomy" id="412755"/>
    <lineage>
        <taxon>unclassified sequences</taxon>
        <taxon>metagenomes</taxon>
        <taxon>ecological metagenomes</taxon>
    </lineage>
</organism>
<comment type="caution">
    <text evidence="1">The sequence shown here is derived from an EMBL/GenBank/DDBJ whole genome shotgun (WGS) entry which is preliminary data.</text>
</comment>
<accession>A0A0F8ZDH2</accession>